<dbReference type="AlphaFoldDB" id="A0A6J5EF67"/>
<dbReference type="Proteomes" id="UP000494329">
    <property type="component" value="Unassembled WGS sequence"/>
</dbReference>
<evidence type="ECO:0000313" key="2">
    <source>
        <dbReference type="Proteomes" id="UP000494329"/>
    </source>
</evidence>
<reference evidence="1 2" key="1">
    <citation type="submission" date="2020-04" db="EMBL/GenBank/DDBJ databases">
        <authorList>
            <person name="De Canck E."/>
        </authorList>
    </citation>
    <scope>NUCLEOTIDE SEQUENCE [LARGE SCALE GENOMIC DNA]</scope>
    <source>
        <strain evidence="1 2">LMG 29739</strain>
    </source>
</reference>
<evidence type="ECO:0000313" key="1">
    <source>
        <dbReference type="EMBL" id="CAB3764397.1"/>
    </source>
</evidence>
<protein>
    <submittedName>
        <fullName evidence="1">Uncharacterized protein</fullName>
    </submittedName>
</protein>
<gene>
    <name evidence="1" type="ORF">LMG29739_04346</name>
</gene>
<accession>A0A6J5EF67</accession>
<sequence length="217" mass="25132">MEPLTVASKAIGPVKAAITYFWRKWFPPRLGYRMAPSNILEIIGPYVHEPKVIEVLGQPHERHNQSAAYRFANALLQVNYDGDFVESVALVSLRLTWPNRFQIFPFRFKLGSSRFSDTCEIDENGDLDLRVNFSTKFFCLWNTQYFGHPGRYLYYSFALLEAATYPLVRMPKAAYEAAERLHIERGAKLRTVDSKFNAVMVSTKEDELFAFDFTMFN</sequence>
<dbReference type="EMBL" id="CADIKF010000038">
    <property type="protein sequence ID" value="CAB3764397.1"/>
    <property type="molecule type" value="Genomic_DNA"/>
</dbReference>
<keyword evidence="2" id="KW-1185">Reference proteome</keyword>
<dbReference type="RefSeq" id="WP_175113159.1">
    <property type="nucleotide sequence ID" value="NZ_CADIKF010000038.1"/>
</dbReference>
<name>A0A6J5EF67_9BURK</name>
<organism evidence="1 2">
    <name type="scientific">Paraburkholderia solisilvae</name>
    <dbReference type="NCBI Taxonomy" id="624376"/>
    <lineage>
        <taxon>Bacteria</taxon>
        <taxon>Pseudomonadati</taxon>
        <taxon>Pseudomonadota</taxon>
        <taxon>Betaproteobacteria</taxon>
        <taxon>Burkholderiales</taxon>
        <taxon>Burkholderiaceae</taxon>
        <taxon>Paraburkholderia</taxon>
    </lineage>
</organism>
<proteinExistence type="predicted"/>